<keyword evidence="14" id="KW-1185">Reference proteome</keyword>
<feature type="repeat" description="Solcar" evidence="9">
    <location>
        <begin position="198"/>
        <end position="285"/>
    </location>
</feature>
<comment type="subcellular location">
    <subcellularLocation>
        <location evidence="1">Mitochondrion membrane</location>
        <topology evidence="1">Multi-pass membrane protein</topology>
    </subcellularLocation>
</comment>
<dbReference type="OrthoDB" id="409586at2759"/>
<keyword evidence="4 9" id="KW-0812">Transmembrane</keyword>
<keyword evidence="6 12" id="KW-1133">Transmembrane helix</keyword>
<evidence type="ECO:0000256" key="11">
    <source>
        <dbReference type="SAM" id="MobiDB-lite"/>
    </source>
</evidence>
<dbReference type="GO" id="GO:0022857">
    <property type="term" value="F:transmembrane transporter activity"/>
    <property type="evidence" value="ECO:0007669"/>
    <property type="project" value="TreeGrafter"/>
</dbReference>
<dbReference type="GO" id="GO:0031966">
    <property type="term" value="C:mitochondrial membrane"/>
    <property type="evidence" value="ECO:0007669"/>
    <property type="project" value="UniProtKB-SubCell"/>
</dbReference>
<organism evidence="13 14">
    <name type="scientific">Diacronema lutheri</name>
    <name type="common">Unicellular marine alga</name>
    <name type="synonym">Monochrysis lutheri</name>
    <dbReference type="NCBI Taxonomy" id="2081491"/>
    <lineage>
        <taxon>Eukaryota</taxon>
        <taxon>Haptista</taxon>
        <taxon>Haptophyta</taxon>
        <taxon>Pavlovophyceae</taxon>
        <taxon>Pavlovales</taxon>
        <taxon>Pavlovaceae</taxon>
        <taxon>Diacronema</taxon>
    </lineage>
</organism>
<dbReference type="Proteomes" id="UP000751190">
    <property type="component" value="Unassembled WGS sequence"/>
</dbReference>
<evidence type="ECO:0000313" key="13">
    <source>
        <dbReference type="EMBL" id="KAG8460737.1"/>
    </source>
</evidence>
<evidence type="ECO:0000256" key="3">
    <source>
        <dbReference type="ARBA" id="ARBA00022448"/>
    </source>
</evidence>
<evidence type="ECO:0008006" key="15">
    <source>
        <dbReference type="Google" id="ProtNLM"/>
    </source>
</evidence>
<dbReference type="Pfam" id="PF00153">
    <property type="entry name" value="Mito_carr"/>
    <property type="match status" value="3"/>
</dbReference>
<dbReference type="PROSITE" id="PS50920">
    <property type="entry name" value="SOLCAR"/>
    <property type="match status" value="3"/>
</dbReference>
<feature type="transmembrane region" description="Helical" evidence="12">
    <location>
        <begin position="59"/>
        <end position="84"/>
    </location>
</feature>
<dbReference type="InterPro" id="IPR050567">
    <property type="entry name" value="Mitochondrial_Carrier"/>
</dbReference>
<dbReference type="OMA" id="YFFCYEG"/>
<dbReference type="SUPFAM" id="SSF103506">
    <property type="entry name" value="Mitochondrial carrier"/>
    <property type="match status" value="1"/>
</dbReference>
<dbReference type="Gene3D" id="1.50.40.10">
    <property type="entry name" value="Mitochondrial carrier domain"/>
    <property type="match status" value="2"/>
</dbReference>
<feature type="repeat" description="Solcar" evidence="9">
    <location>
        <begin position="109"/>
        <end position="191"/>
    </location>
</feature>
<evidence type="ECO:0000256" key="12">
    <source>
        <dbReference type="SAM" id="Phobius"/>
    </source>
</evidence>
<evidence type="ECO:0000256" key="5">
    <source>
        <dbReference type="ARBA" id="ARBA00022737"/>
    </source>
</evidence>
<evidence type="ECO:0000256" key="2">
    <source>
        <dbReference type="ARBA" id="ARBA00006375"/>
    </source>
</evidence>
<sequence length="317" mass="32523">MPLDLDDAVAGFVAGVVGTLLGYPLDTIKVHQQAVAAHAGPRPSLLAAARQIRAARGLAGFYAGVLVPLLGVTALNTLSFTLYAHFRVALGLPPRAPPGAVAERTASGELDARVALAGGLIGPFASLISTPMDLLKIQMQQQRHASTLGAAREIVCTGGARAMYIGLPVNVLREVAFGACYFGAYEVARGAVAQTGAPPPLAVPLAGAIGGVCGWGASLPFDTIKSVQQAGPVRPGCVRDARQIARDIWAAHGARGFMSGARASMLRAMLVSGTRFSAYEAALDAMRARGARARLAAGGGGGGEQLAAPSRGEERRR</sequence>
<evidence type="ECO:0000313" key="14">
    <source>
        <dbReference type="Proteomes" id="UP000751190"/>
    </source>
</evidence>
<reference evidence="13" key="1">
    <citation type="submission" date="2021-05" db="EMBL/GenBank/DDBJ databases">
        <title>The genome of the haptophyte Pavlova lutheri (Diacronema luteri, Pavlovales) - a model for lipid biosynthesis in eukaryotic algae.</title>
        <authorList>
            <person name="Hulatt C.J."/>
            <person name="Posewitz M.C."/>
        </authorList>
    </citation>
    <scope>NUCLEOTIDE SEQUENCE</scope>
    <source>
        <strain evidence="13">NIVA-4/92</strain>
    </source>
</reference>
<proteinExistence type="inferred from homology"/>
<dbReference type="InterPro" id="IPR023395">
    <property type="entry name" value="MCP_dom_sf"/>
</dbReference>
<keyword evidence="8 9" id="KW-0472">Membrane</keyword>
<name>A0A8J5XBY3_DIALT</name>
<gene>
    <name evidence="13" type="ORF">KFE25_010792</name>
</gene>
<dbReference type="InterPro" id="IPR018108">
    <property type="entry name" value="MCP_transmembrane"/>
</dbReference>
<keyword evidence="7" id="KW-0496">Mitochondrion</keyword>
<dbReference type="PANTHER" id="PTHR45624:SF10">
    <property type="entry name" value="SLC (SOLUTE CARRIER) HOMOLOG"/>
    <property type="match status" value="1"/>
</dbReference>
<dbReference type="PANTHER" id="PTHR45624">
    <property type="entry name" value="MITOCHONDRIAL BASIC AMINO ACIDS TRANSPORTER-RELATED"/>
    <property type="match status" value="1"/>
</dbReference>
<evidence type="ECO:0000256" key="9">
    <source>
        <dbReference type="PROSITE-ProRule" id="PRU00282"/>
    </source>
</evidence>
<evidence type="ECO:0000256" key="4">
    <source>
        <dbReference type="ARBA" id="ARBA00022692"/>
    </source>
</evidence>
<evidence type="ECO:0000256" key="10">
    <source>
        <dbReference type="RuleBase" id="RU000488"/>
    </source>
</evidence>
<protein>
    <recommendedName>
        <fullName evidence="15">Mitochondrial carrier protein</fullName>
    </recommendedName>
</protein>
<keyword evidence="5" id="KW-0677">Repeat</keyword>
<dbReference type="EMBL" id="JAGTXO010000030">
    <property type="protein sequence ID" value="KAG8460737.1"/>
    <property type="molecule type" value="Genomic_DNA"/>
</dbReference>
<evidence type="ECO:0000256" key="7">
    <source>
        <dbReference type="ARBA" id="ARBA00023128"/>
    </source>
</evidence>
<evidence type="ECO:0000256" key="8">
    <source>
        <dbReference type="ARBA" id="ARBA00023136"/>
    </source>
</evidence>
<evidence type="ECO:0000256" key="1">
    <source>
        <dbReference type="ARBA" id="ARBA00004225"/>
    </source>
</evidence>
<dbReference type="AlphaFoldDB" id="A0A8J5XBY3"/>
<keyword evidence="3 10" id="KW-0813">Transport</keyword>
<comment type="similarity">
    <text evidence="2 10">Belongs to the mitochondrial carrier (TC 2.A.29) family.</text>
</comment>
<comment type="caution">
    <text evidence="13">The sequence shown here is derived from an EMBL/GenBank/DDBJ whole genome shotgun (WGS) entry which is preliminary data.</text>
</comment>
<accession>A0A8J5XBY3</accession>
<feature type="region of interest" description="Disordered" evidence="11">
    <location>
        <begin position="296"/>
        <end position="317"/>
    </location>
</feature>
<evidence type="ECO:0000256" key="6">
    <source>
        <dbReference type="ARBA" id="ARBA00022989"/>
    </source>
</evidence>
<feature type="repeat" description="Solcar" evidence="9">
    <location>
        <begin position="2"/>
        <end position="89"/>
    </location>
</feature>